<dbReference type="InterPro" id="IPR016024">
    <property type="entry name" value="ARM-type_fold"/>
</dbReference>
<feature type="compositionally biased region" description="Polar residues" evidence="1">
    <location>
        <begin position="114"/>
        <end position="124"/>
    </location>
</feature>
<dbReference type="InterPro" id="IPR034085">
    <property type="entry name" value="TOG"/>
</dbReference>
<dbReference type="EMBL" id="JXJN01024514">
    <property type="status" value="NOT_ANNOTATED_CDS"/>
    <property type="molecule type" value="Genomic_DNA"/>
</dbReference>
<dbReference type="SMART" id="SM01349">
    <property type="entry name" value="TOG"/>
    <property type="match status" value="1"/>
</dbReference>
<evidence type="ECO:0000313" key="4">
    <source>
        <dbReference type="Proteomes" id="UP000092460"/>
    </source>
</evidence>
<dbReference type="AlphaFoldDB" id="A0A1B0C2E5"/>
<keyword evidence="4" id="KW-1185">Reference proteome</keyword>
<reference evidence="3" key="2">
    <citation type="submission" date="2020-05" db="UniProtKB">
        <authorList>
            <consortium name="EnsemblMetazoa"/>
        </authorList>
    </citation>
    <scope>IDENTIFICATION</scope>
    <source>
        <strain evidence="3">IAEA</strain>
    </source>
</reference>
<dbReference type="GO" id="GO:0005815">
    <property type="term" value="C:microtubule organizing center"/>
    <property type="evidence" value="ECO:0007669"/>
    <property type="project" value="TreeGrafter"/>
</dbReference>
<dbReference type="VEuPathDB" id="VectorBase:GPPI047314"/>
<reference evidence="4" key="1">
    <citation type="submission" date="2015-01" db="EMBL/GenBank/DDBJ databases">
        <authorList>
            <person name="Aksoy S."/>
            <person name="Warren W."/>
            <person name="Wilson R.K."/>
        </authorList>
    </citation>
    <scope>NUCLEOTIDE SEQUENCE [LARGE SCALE GENOMIC DNA]</scope>
    <source>
        <strain evidence="4">IAEA</strain>
    </source>
</reference>
<accession>A0A1B0C2E5</accession>
<name>A0A1B0C2E5_9MUSC</name>
<feature type="region of interest" description="Disordered" evidence="1">
    <location>
        <begin position="71"/>
        <end position="128"/>
    </location>
</feature>
<proteinExistence type="predicted"/>
<dbReference type="GO" id="GO:0005876">
    <property type="term" value="C:spindle microtubule"/>
    <property type="evidence" value="ECO:0007669"/>
    <property type="project" value="TreeGrafter"/>
</dbReference>
<dbReference type="PANTHER" id="PTHR21567">
    <property type="entry name" value="CLASP"/>
    <property type="match status" value="1"/>
</dbReference>
<dbReference type="EnsemblMetazoa" id="GPPI047314-RA">
    <property type="protein sequence ID" value="GPPI047314-PA"/>
    <property type="gene ID" value="GPPI047314"/>
</dbReference>
<feature type="compositionally biased region" description="Polar residues" evidence="1">
    <location>
        <begin position="277"/>
        <end position="290"/>
    </location>
</feature>
<feature type="compositionally biased region" description="Basic and acidic residues" evidence="1">
    <location>
        <begin position="312"/>
        <end position="322"/>
    </location>
</feature>
<feature type="region of interest" description="Disordered" evidence="1">
    <location>
        <begin position="257"/>
        <end position="290"/>
    </location>
</feature>
<dbReference type="GO" id="GO:0090307">
    <property type="term" value="P:mitotic spindle assembly"/>
    <property type="evidence" value="ECO:0007669"/>
    <property type="project" value="TreeGrafter"/>
</dbReference>
<evidence type="ECO:0000259" key="2">
    <source>
        <dbReference type="SMART" id="SM01349"/>
    </source>
</evidence>
<evidence type="ECO:0000313" key="3">
    <source>
        <dbReference type="EnsemblMetazoa" id="GPPI047314-PA"/>
    </source>
</evidence>
<dbReference type="Gene3D" id="1.25.10.10">
    <property type="entry name" value="Leucine-rich Repeat Variant"/>
    <property type="match status" value="1"/>
</dbReference>
<sequence length="621" mass="70184">MTIETINEKQLLNKNIDDINHLIITNNEAADNTTPIVKFSTTHNNLTDKSSQAAKEKSLIETRTTEELVLETDDREPSVKSINYSQKSTTSALSSDNSEKVLKSDTQEQETASKEQQNSKSLQTPIKEEITLEDHIKKKDKGKDILELKCESELNERTDSLRIKAEINDKNTPMANDDDDVDGLSELITEVLFDNNSKDNRSEAQLERNDSLISLQSKTESIKTQLDDTTPIMSRTQSTKSLIIDEDLDADNRSNTSAIIDENDNQKIGKSKAGVNKSCSRPNTGNRCSSPTIVQLKTLSKRNSIVKSLDSVYERQGSKPESCDNSTETSSQSSNAQLNNSLSSNALDNIALEPTLLKKKSNSSLFLKRHRKISPAKQTVKITQAELFPSTLQRLEKPRESLIKSFDQLDSSNWEMIMLGLKNMVRLIRYHKDCLESQMHMICIQLTRSVRNLRSQVARAACQASTELFTLKSRFIESECDDLVCALLHRTADTNRFLRADATRALESMIDNFTPSKVLNILNSKGAIHQNALVRTTTAKLLNRLVERLGCDKIYSMPREQRDKFFLIGANLLLEGSLETRSYAKSIFKMLSQHPNYNRLLLEIIPSRTYRNVEKTLRSIR</sequence>
<feature type="compositionally biased region" description="Basic and acidic residues" evidence="1">
    <location>
        <begin position="97"/>
        <end position="106"/>
    </location>
</feature>
<dbReference type="SUPFAM" id="SSF48371">
    <property type="entry name" value="ARM repeat"/>
    <property type="match status" value="1"/>
</dbReference>
<dbReference type="GO" id="GO:0040001">
    <property type="term" value="P:establishment of mitotic spindle localization"/>
    <property type="evidence" value="ECO:0007669"/>
    <property type="project" value="TreeGrafter"/>
</dbReference>
<dbReference type="GO" id="GO:0000776">
    <property type="term" value="C:kinetochore"/>
    <property type="evidence" value="ECO:0007669"/>
    <property type="project" value="TreeGrafter"/>
</dbReference>
<protein>
    <recommendedName>
        <fullName evidence="2">TOG domain-containing protein</fullName>
    </recommendedName>
</protein>
<dbReference type="GO" id="GO:0072686">
    <property type="term" value="C:mitotic spindle"/>
    <property type="evidence" value="ECO:0007669"/>
    <property type="project" value="TreeGrafter"/>
</dbReference>
<dbReference type="GO" id="GO:0005881">
    <property type="term" value="C:cytoplasmic microtubule"/>
    <property type="evidence" value="ECO:0007669"/>
    <property type="project" value="TreeGrafter"/>
</dbReference>
<dbReference type="GO" id="GO:0045180">
    <property type="term" value="C:basal cortex"/>
    <property type="evidence" value="ECO:0007669"/>
    <property type="project" value="TreeGrafter"/>
</dbReference>
<dbReference type="STRING" id="67801.A0A1B0C2E5"/>
<organism evidence="3 4">
    <name type="scientific">Glossina palpalis gambiensis</name>
    <dbReference type="NCBI Taxonomy" id="67801"/>
    <lineage>
        <taxon>Eukaryota</taxon>
        <taxon>Metazoa</taxon>
        <taxon>Ecdysozoa</taxon>
        <taxon>Arthropoda</taxon>
        <taxon>Hexapoda</taxon>
        <taxon>Insecta</taxon>
        <taxon>Pterygota</taxon>
        <taxon>Neoptera</taxon>
        <taxon>Endopterygota</taxon>
        <taxon>Diptera</taxon>
        <taxon>Brachycera</taxon>
        <taxon>Muscomorpha</taxon>
        <taxon>Hippoboscoidea</taxon>
        <taxon>Glossinidae</taxon>
        <taxon>Glossina</taxon>
    </lineage>
</organism>
<feature type="compositionally biased region" description="Low complexity" evidence="1">
    <location>
        <begin position="330"/>
        <end position="340"/>
    </location>
</feature>
<feature type="domain" description="TOG" evidence="2">
    <location>
        <begin position="386"/>
        <end position="619"/>
    </location>
</feature>
<dbReference type="PANTHER" id="PTHR21567:SF88">
    <property type="entry name" value="TOG DOMAIN-CONTAINING PROTEIN"/>
    <property type="match status" value="1"/>
</dbReference>
<feature type="compositionally biased region" description="Polar residues" evidence="1">
    <location>
        <begin position="80"/>
        <end position="96"/>
    </location>
</feature>
<evidence type="ECO:0000256" key="1">
    <source>
        <dbReference type="SAM" id="MobiDB-lite"/>
    </source>
</evidence>
<dbReference type="Proteomes" id="UP000092460">
    <property type="component" value="Unassembled WGS sequence"/>
</dbReference>
<dbReference type="GO" id="GO:0008017">
    <property type="term" value="F:microtubule binding"/>
    <property type="evidence" value="ECO:0007669"/>
    <property type="project" value="TreeGrafter"/>
</dbReference>
<dbReference type="InterPro" id="IPR011989">
    <property type="entry name" value="ARM-like"/>
</dbReference>
<feature type="region of interest" description="Disordered" evidence="1">
    <location>
        <begin position="311"/>
        <end position="340"/>
    </location>
</feature>